<evidence type="ECO:0000256" key="2">
    <source>
        <dbReference type="ARBA" id="ARBA00002555"/>
    </source>
</evidence>
<dbReference type="GO" id="GO:0020037">
    <property type="term" value="F:heme binding"/>
    <property type="evidence" value="ECO:0007669"/>
    <property type="project" value="InterPro"/>
</dbReference>
<dbReference type="SUPFAM" id="SSF52833">
    <property type="entry name" value="Thioredoxin-like"/>
    <property type="match status" value="1"/>
</dbReference>
<protein>
    <recommendedName>
        <fullName evidence="12">Cytochrome c-553</fullName>
    </recommendedName>
    <alternativeName>
        <fullName evidence="11">Cytochrome c553</fullName>
    </alternativeName>
    <alternativeName>
        <fullName evidence="10">Soluble cytochrome f</fullName>
    </alternativeName>
</protein>
<keyword evidence="8" id="KW-0249">Electron transport</keyword>
<dbReference type="GO" id="GO:0009055">
    <property type="term" value="F:electron transfer activity"/>
    <property type="evidence" value="ECO:0007669"/>
    <property type="project" value="InterPro"/>
</dbReference>
<dbReference type="InterPro" id="IPR050597">
    <property type="entry name" value="Cytochrome_c_Oxidase_Subunit"/>
</dbReference>
<evidence type="ECO:0000256" key="7">
    <source>
        <dbReference type="ARBA" id="ARBA00022723"/>
    </source>
</evidence>
<dbReference type="InterPro" id="IPR036909">
    <property type="entry name" value="Cyt_c-like_dom_sf"/>
</dbReference>
<evidence type="ECO:0000256" key="6">
    <source>
        <dbReference type="ARBA" id="ARBA00022617"/>
    </source>
</evidence>
<name>A0A7R8WQ24_9CRUS</name>
<comment type="function">
    <text evidence="1">Functions as an electron carrier between membrane-bound cytochrome b6-f and photosystem I in oxygenic photosynthesis.</text>
</comment>
<accession>A0A7R8WQ24</accession>
<evidence type="ECO:0000256" key="3">
    <source>
        <dbReference type="ARBA" id="ARBA00004456"/>
    </source>
</evidence>
<evidence type="ECO:0000256" key="1">
    <source>
        <dbReference type="ARBA" id="ARBA00002347"/>
    </source>
</evidence>
<dbReference type="InterPro" id="IPR008168">
    <property type="entry name" value="Cyt_C_IC"/>
</dbReference>
<dbReference type="Pfam" id="PF00034">
    <property type="entry name" value="Cytochrom_C"/>
    <property type="match status" value="2"/>
</dbReference>
<gene>
    <name evidence="13" type="ORF">CTOB1V02_LOCUS13613</name>
</gene>
<evidence type="ECO:0000256" key="9">
    <source>
        <dbReference type="ARBA" id="ARBA00023004"/>
    </source>
</evidence>
<comment type="function">
    <text evidence="2">Electron carrier protein. The oxidized form of the cytochrome c heme group can accept an electron from the heme group of the cytochrome c1 subunit of cytochrome reductase. Cytochrome c then transfers this electron to the cytochrome oxidase complex, the final protein carrier in the mitochondrial electron-transport chain.</text>
</comment>
<feature type="non-terminal residue" evidence="13">
    <location>
        <position position="1"/>
    </location>
</feature>
<keyword evidence="5" id="KW-0813">Transport</keyword>
<dbReference type="Gene3D" id="3.40.30.10">
    <property type="entry name" value="Glutaredoxin"/>
    <property type="match status" value="1"/>
</dbReference>
<dbReference type="SUPFAM" id="SSF46626">
    <property type="entry name" value="Cytochrome c"/>
    <property type="match status" value="2"/>
</dbReference>
<dbReference type="EMBL" id="OB674702">
    <property type="protein sequence ID" value="CAD7235798.1"/>
    <property type="molecule type" value="Genomic_DNA"/>
</dbReference>
<comment type="similarity">
    <text evidence="4">Belongs to the cytochrome c family.</text>
</comment>
<evidence type="ECO:0000256" key="5">
    <source>
        <dbReference type="ARBA" id="ARBA00022448"/>
    </source>
</evidence>
<dbReference type="InterPro" id="IPR036249">
    <property type="entry name" value="Thioredoxin-like_sf"/>
</dbReference>
<reference evidence="13" key="1">
    <citation type="submission" date="2020-11" db="EMBL/GenBank/DDBJ databases">
        <authorList>
            <person name="Tran Van P."/>
        </authorList>
    </citation>
    <scope>NUCLEOTIDE SEQUENCE</scope>
</reference>
<dbReference type="Gene3D" id="1.10.760.10">
    <property type="entry name" value="Cytochrome c-like domain"/>
    <property type="match status" value="2"/>
</dbReference>
<dbReference type="PRINTS" id="PR00605">
    <property type="entry name" value="CYTCHROMECIC"/>
</dbReference>
<evidence type="ECO:0000256" key="11">
    <source>
        <dbReference type="ARBA" id="ARBA00031247"/>
    </source>
</evidence>
<dbReference type="InterPro" id="IPR009056">
    <property type="entry name" value="Cyt_c-like_dom"/>
</dbReference>
<sequence length="282" mass="29963">MNKLLISLLVTIGLTGVAHAAGDAAAGKGKTAVCGACHGADGNSAVANFPKLAGQNEAYLIKQLNEIKSGNRAVVEMTGLLNGLNDQDIADIAAYFAKQKGTVGHAAKDLVEQGQKIYRSGIAAKGVAACTACHSPTGAGNEQAGFPAIGGQHAAYTEKQLHSFRTGERANDPQGMMRDTAGKLSDTEIKAVASYIQGLIALLFPLLAQAEDYREGVHYVKIPTAVRTLDQSKVEVVEMFGYPCPHCNSFEPYIKNWNSKKADDVNFVRIPVVFGRSWEPMA</sequence>
<dbReference type="PANTHER" id="PTHR33751">
    <property type="entry name" value="CBB3-TYPE CYTOCHROME C OXIDASE SUBUNIT FIXP"/>
    <property type="match status" value="1"/>
</dbReference>
<keyword evidence="6" id="KW-0349">Heme</keyword>
<evidence type="ECO:0000256" key="10">
    <source>
        <dbReference type="ARBA" id="ARBA00030448"/>
    </source>
</evidence>
<proteinExistence type="inferred from homology"/>
<evidence type="ECO:0000313" key="13">
    <source>
        <dbReference type="EMBL" id="CAD7235798.1"/>
    </source>
</evidence>
<keyword evidence="7" id="KW-0479">Metal-binding</keyword>
<evidence type="ECO:0000256" key="12">
    <source>
        <dbReference type="ARBA" id="ARBA00033211"/>
    </source>
</evidence>
<organism evidence="13">
    <name type="scientific">Cyprideis torosa</name>
    <dbReference type="NCBI Taxonomy" id="163714"/>
    <lineage>
        <taxon>Eukaryota</taxon>
        <taxon>Metazoa</taxon>
        <taxon>Ecdysozoa</taxon>
        <taxon>Arthropoda</taxon>
        <taxon>Crustacea</taxon>
        <taxon>Oligostraca</taxon>
        <taxon>Ostracoda</taxon>
        <taxon>Podocopa</taxon>
        <taxon>Podocopida</taxon>
        <taxon>Cytherocopina</taxon>
        <taxon>Cytheroidea</taxon>
        <taxon>Cytherideidae</taxon>
        <taxon>Cyprideis</taxon>
    </lineage>
</organism>
<dbReference type="PANTHER" id="PTHR33751:SF9">
    <property type="entry name" value="CYTOCHROME C4"/>
    <property type="match status" value="1"/>
</dbReference>
<evidence type="ECO:0000256" key="8">
    <source>
        <dbReference type="ARBA" id="ARBA00022982"/>
    </source>
</evidence>
<evidence type="ECO:0000256" key="4">
    <source>
        <dbReference type="ARBA" id="ARBA00006488"/>
    </source>
</evidence>
<keyword evidence="9" id="KW-0408">Iron</keyword>
<dbReference type="PROSITE" id="PS51007">
    <property type="entry name" value="CYTC"/>
    <property type="match status" value="2"/>
</dbReference>
<dbReference type="AlphaFoldDB" id="A0A7R8WQ24"/>
<comment type="subcellular location">
    <subcellularLocation>
        <location evidence="3">Plastid</location>
        <location evidence="3">Chloroplast thylakoid lumen</location>
    </subcellularLocation>
</comment>
<dbReference type="OrthoDB" id="10437810at2759"/>
<dbReference type="GO" id="GO:0005506">
    <property type="term" value="F:iron ion binding"/>
    <property type="evidence" value="ECO:0007669"/>
    <property type="project" value="InterPro"/>
</dbReference>